<dbReference type="PANTHER" id="PTHR30472">
    <property type="entry name" value="FERRIC ENTEROBACTIN TRANSPORT SYSTEM PERMEASE PROTEIN"/>
    <property type="match status" value="1"/>
</dbReference>
<comment type="subcellular location">
    <subcellularLocation>
        <location evidence="1">Cell membrane</location>
        <topology evidence="1">Multi-pass membrane protein</topology>
    </subcellularLocation>
</comment>
<dbReference type="InterPro" id="IPR037294">
    <property type="entry name" value="ABC_BtuC-like"/>
</dbReference>
<keyword evidence="3" id="KW-0813">Transport</keyword>
<dbReference type="GO" id="GO:0033214">
    <property type="term" value="P:siderophore-iron import into cell"/>
    <property type="evidence" value="ECO:0007669"/>
    <property type="project" value="TreeGrafter"/>
</dbReference>
<evidence type="ECO:0000256" key="8">
    <source>
        <dbReference type="SAM" id="Phobius"/>
    </source>
</evidence>
<accession>A0A1Q8ZPE4</accession>
<dbReference type="RefSeq" id="WP_075641072.1">
    <property type="nucleotide sequence ID" value="NZ_MKIM01000028.1"/>
</dbReference>
<feature type="transmembrane region" description="Helical" evidence="8">
    <location>
        <begin position="218"/>
        <end position="244"/>
    </location>
</feature>
<keyword evidence="6 8" id="KW-1133">Transmembrane helix</keyword>
<keyword evidence="5 8" id="KW-0812">Transmembrane</keyword>
<dbReference type="Proteomes" id="UP000186894">
    <property type="component" value="Unassembled WGS sequence"/>
</dbReference>
<evidence type="ECO:0000256" key="2">
    <source>
        <dbReference type="ARBA" id="ARBA00007935"/>
    </source>
</evidence>
<keyword evidence="4" id="KW-1003">Cell membrane</keyword>
<evidence type="ECO:0000256" key="5">
    <source>
        <dbReference type="ARBA" id="ARBA00022692"/>
    </source>
</evidence>
<dbReference type="CDD" id="cd06550">
    <property type="entry name" value="TM_ABC_iron-siderophores_like"/>
    <property type="match status" value="1"/>
</dbReference>
<comment type="similarity">
    <text evidence="2">Belongs to the binding-protein-dependent transport system permease family. FecCD subfamily.</text>
</comment>
<feature type="transmembrane region" description="Helical" evidence="8">
    <location>
        <begin position="333"/>
        <end position="354"/>
    </location>
</feature>
<dbReference type="Pfam" id="PF01032">
    <property type="entry name" value="FecCD"/>
    <property type="match status" value="1"/>
</dbReference>
<dbReference type="OrthoDB" id="9811975at2"/>
<feature type="transmembrane region" description="Helical" evidence="8">
    <location>
        <begin position="146"/>
        <end position="166"/>
    </location>
</feature>
<dbReference type="PANTHER" id="PTHR30472:SF25">
    <property type="entry name" value="ABC TRANSPORTER PERMEASE PROTEIN MJ0876-RELATED"/>
    <property type="match status" value="1"/>
</dbReference>
<keyword evidence="7 8" id="KW-0472">Membrane</keyword>
<feature type="transmembrane region" description="Helical" evidence="8">
    <location>
        <begin position="83"/>
        <end position="101"/>
    </location>
</feature>
<dbReference type="AlphaFoldDB" id="A0A1Q8ZPE4"/>
<sequence length="362" mass="38052">MSAYSPSNLPVTEAGTSRHYDRSVVLRIGIVVALFMIAAFICILDIVVGSGTLTLTQVLHALFAPNTVDASTPFIVWDLRMPMTMMALITGVSLSLSGLLMQTILDNPLAEPFTLGVSSAAGFGAALALGFSVSLTSIMPFIPLELVTAVNAFLFALLAAGLVLLLSKGGKSVQSITLLGIALHFVFSSLLSLIQYMASVDQLQSIVFWLMGSLLRATWLKVAIAGCLSLAMIPIVLFHAWSLTALRSFGEQAVVFGVPVRRLRIVMLVISALLAGSVTAVVGIVGFIGLVGPHVARMLTGEDHRFTIAATIAVGAVFATVASLATKVIIPGAVLPFGMVTALAGLPFFIVLVMRHTKGDVM</sequence>
<evidence type="ECO:0000256" key="4">
    <source>
        <dbReference type="ARBA" id="ARBA00022475"/>
    </source>
</evidence>
<feature type="transmembrane region" description="Helical" evidence="8">
    <location>
        <begin position="178"/>
        <end position="198"/>
    </location>
</feature>
<feature type="transmembrane region" description="Helical" evidence="8">
    <location>
        <begin position="24"/>
        <end position="48"/>
    </location>
</feature>
<evidence type="ECO:0000256" key="1">
    <source>
        <dbReference type="ARBA" id="ARBA00004651"/>
    </source>
</evidence>
<dbReference type="GO" id="GO:0022857">
    <property type="term" value="F:transmembrane transporter activity"/>
    <property type="evidence" value="ECO:0007669"/>
    <property type="project" value="InterPro"/>
</dbReference>
<organism evidence="9 10">
    <name type="scientific">Rhizobium oryziradicis</name>
    <dbReference type="NCBI Taxonomy" id="1867956"/>
    <lineage>
        <taxon>Bacteria</taxon>
        <taxon>Pseudomonadati</taxon>
        <taxon>Pseudomonadota</taxon>
        <taxon>Alphaproteobacteria</taxon>
        <taxon>Hyphomicrobiales</taxon>
        <taxon>Rhizobiaceae</taxon>
        <taxon>Rhizobium/Agrobacterium group</taxon>
        <taxon>Rhizobium</taxon>
    </lineage>
</organism>
<evidence type="ECO:0000256" key="3">
    <source>
        <dbReference type="ARBA" id="ARBA00022448"/>
    </source>
</evidence>
<name>A0A1Q8ZPE4_9HYPH</name>
<dbReference type="SUPFAM" id="SSF81345">
    <property type="entry name" value="ABC transporter involved in vitamin B12 uptake, BtuC"/>
    <property type="match status" value="1"/>
</dbReference>
<dbReference type="Gene3D" id="1.10.3470.10">
    <property type="entry name" value="ABC transporter involved in vitamin B12 uptake, BtuC"/>
    <property type="match status" value="1"/>
</dbReference>
<proteinExistence type="inferred from homology"/>
<evidence type="ECO:0008006" key="11">
    <source>
        <dbReference type="Google" id="ProtNLM"/>
    </source>
</evidence>
<keyword evidence="10" id="KW-1185">Reference proteome</keyword>
<evidence type="ECO:0000256" key="7">
    <source>
        <dbReference type="ARBA" id="ARBA00023136"/>
    </source>
</evidence>
<feature type="transmembrane region" description="Helical" evidence="8">
    <location>
        <begin position="308"/>
        <end position="326"/>
    </location>
</feature>
<dbReference type="GO" id="GO:0005886">
    <property type="term" value="C:plasma membrane"/>
    <property type="evidence" value="ECO:0007669"/>
    <property type="project" value="UniProtKB-SubCell"/>
</dbReference>
<reference evidence="9 10" key="1">
    <citation type="submission" date="2016-09" db="EMBL/GenBank/DDBJ databases">
        <title>Rhizobium oryziradicis sp. nov., isolated from the root of rice.</title>
        <authorList>
            <person name="Zhao J."/>
            <person name="Zhang X."/>
        </authorList>
    </citation>
    <scope>NUCLEOTIDE SEQUENCE [LARGE SCALE GENOMIC DNA]</scope>
    <source>
        <strain evidence="9 10">N19</strain>
    </source>
</reference>
<dbReference type="InterPro" id="IPR000522">
    <property type="entry name" value="ABC_transptr_permease_BtuC"/>
</dbReference>
<feature type="transmembrane region" description="Helical" evidence="8">
    <location>
        <begin position="265"/>
        <end position="288"/>
    </location>
</feature>
<evidence type="ECO:0000256" key="6">
    <source>
        <dbReference type="ARBA" id="ARBA00022989"/>
    </source>
</evidence>
<dbReference type="EMBL" id="MKIM01000028">
    <property type="protein sequence ID" value="OLP43753.1"/>
    <property type="molecule type" value="Genomic_DNA"/>
</dbReference>
<comment type="caution">
    <text evidence="9">The sequence shown here is derived from an EMBL/GenBank/DDBJ whole genome shotgun (WGS) entry which is preliminary data.</text>
</comment>
<dbReference type="STRING" id="1867956.BJF95_19515"/>
<protein>
    <recommendedName>
        <fullName evidence="11">Iron-siderophore ABC transporter permease</fullName>
    </recommendedName>
</protein>
<feature type="transmembrane region" description="Helical" evidence="8">
    <location>
        <begin position="113"/>
        <end position="134"/>
    </location>
</feature>
<gene>
    <name evidence="9" type="ORF">BJF95_19515</name>
</gene>
<evidence type="ECO:0000313" key="9">
    <source>
        <dbReference type="EMBL" id="OLP43753.1"/>
    </source>
</evidence>
<evidence type="ECO:0000313" key="10">
    <source>
        <dbReference type="Proteomes" id="UP000186894"/>
    </source>
</evidence>